<keyword evidence="6" id="KW-1133">Transmembrane helix</keyword>
<dbReference type="PANTHER" id="PTHR11010">
    <property type="entry name" value="PROTEASE S28 PRO-X CARBOXYPEPTIDASE-RELATED"/>
    <property type="match status" value="1"/>
</dbReference>
<keyword evidence="6" id="KW-0812">Transmembrane</keyword>
<keyword evidence="5" id="KW-0325">Glycoprotein</keyword>
<comment type="similarity">
    <text evidence="1">Belongs to the peptidase S28 family.</text>
</comment>
<dbReference type="GO" id="GO:0070008">
    <property type="term" value="F:serine-type exopeptidase activity"/>
    <property type="evidence" value="ECO:0007669"/>
    <property type="project" value="InterPro"/>
</dbReference>
<dbReference type="Gene3D" id="3.40.50.1820">
    <property type="entry name" value="alpha/beta hydrolase"/>
    <property type="match status" value="1"/>
</dbReference>
<dbReference type="STRING" id="42155.A0A0R3QF49"/>
<keyword evidence="6" id="KW-0472">Membrane</keyword>
<dbReference type="PANTHER" id="PTHR11010:SF38">
    <property type="entry name" value="LYSOSOMAL PRO-X CARBOXYPEPTIDASE"/>
    <property type="match status" value="1"/>
</dbReference>
<evidence type="ECO:0000313" key="7">
    <source>
        <dbReference type="WBParaSite" id="BTMF_0000499301-mRNA-1"/>
    </source>
</evidence>
<evidence type="ECO:0000256" key="5">
    <source>
        <dbReference type="ARBA" id="ARBA00023180"/>
    </source>
</evidence>
<sequence>LMWDLAPEFNAAIIFAEHRFYGKSQPFGNESYATIRNLGYLSSEQALGDFALLIYHLKNKRLLVAQNSSVIAFGGSYGGMLAAWMRIKYPHLVEGSFIIIFFLIYSTIS</sequence>
<feature type="transmembrane region" description="Helical" evidence="6">
    <location>
        <begin position="62"/>
        <end position="85"/>
    </location>
</feature>
<dbReference type="InterPro" id="IPR029058">
    <property type="entry name" value="AB_hydrolase_fold"/>
</dbReference>
<name>A0A0R3QF49_9BILA</name>
<evidence type="ECO:0000256" key="2">
    <source>
        <dbReference type="ARBA" id="ARBA00022670"/>
    </source>
</evidence>
<dbReference type="GO" id="GO:0008239">
    <property type="term" value="F:dipeptidyl-peptidase activity"/>
    <property type="evidence" value="ECO:0007669"/>
    <property type="project" value="TreeGrafter"/>
</dbReference>
<evidence type="ECO:0000256" key="3">
    <source>
        <dbReference type="ARBA" id="ARBA00022729"/>
    </source>
</evidence>
<accession>A0A0R3QF49</accession>
<dbReference type="GO" id="GO:0006508">
    <property type="term" value="P:proteolysis"/>
    <property type="evidence" value="ECO:0007669"/>
    <property type="project" value="UniProtKB-KW"/>
</dbReference>
<evidence type="ECO:0000256" key="1">
    <source>
        <dbReference type="ARBA" id="ARBA00011079"/>
    </source>
</evidence>
<dbReference type="WBParaSite" id="BTMF_0000499301-mRNA-1">
    <property type="protein sequence ID" value="BTMF_0000499301-mRNA-1"/>
    <property type="gene ID" value="BTMF_0000499301"/>
</dbReference>
<reference evidence="7" key="1">
    <citation type="submission" date="2017-02" db="UniProtKB">
        <authorList>
            <consortium name="WormBaseParasite"/>
        </authorList>
    </citation>
    <scope>IDENTIFICATION</scope>
</reference>
<feature type="transmembrane region" description="Helical" evidence="6">
    <location>
        <begin position="91"/>
        <end position="108"/>
    </location>
</feature>
<protein>
    <submittedName>
        <fullName evidence="7">Peptidase_S9 domain-containing protein</fullName>
    </submittedName>
</protein>
<dbReference type="AlphaFoldDB" id="A0A0R3QF49"/>
<organism evidence="7">
    <name type="scientific">Brugia timori</name>
    <dbReference type="NCBI Taxonomy" id="42155"/>
    <lineage>
        <taxon>Eukaryota</taxon>
        <taxon>Metazoa</taxon>
        <taxon>Ecdysozoa</taxon>
        <taxon>Nematoda</taxon>
        <taxon>Chromadorea</taxon>
        <taxon>Rhabditida</taxon>
        <taxon>Spirurina</taxon>
        <taxon>Spiruromorpha</taxon>
        <taxon>Filarioidea</taxon>
        <taxon>Onchocercidae</taxon>
        <taxon>Brugia</taxon>
    </lineage>
</organism>
<proteinExistence type="inferred from homology"/>
<dbReference type="SUPFAM" id="SSF53474">
    <property type="entry name" value="alpha/beta-Hydrolases"/>
    <property type="match status" value="1"/>
</dbReference>
<dbReference type="InterPro" id="IPR008758">
    <property type="entry name" value="Peptidase_S28"/>
</dbReference>
<evidence type="ECO:0000256" key="6">
    <source>
        <dbReference type="SAM" id="Phobius"/>
    </source>
</evidence>
<evidence type="ECO:0000256" key="4">
    <source>
        <dbReference type="ARBA" id="ARBA00022801"/>
    </source>
</evidence>
<keyword evidence="3" id="KW-0732">Signal</keyword>
<keyword evidence="2" id="KW-0645">Protease</keyword>
<keyword evidence="4" id="KW-0378">Hydrolase</keyword>
<dbReference type="Pfam" id="PF05577">
    <property type="entry name" value="Peptidase_S28"/>
    <property type="match status" value="1"/>
</dbReference>